<dbReference type="InterPro" id="IPR014284">
    <property type="entry name" value="RNA_pol_sigma-70_dom"/>
</dbReference>
<accession>A0A2U2P9U9</accession>
<comment type="similarity">
    <text evidence="1">Belongs to the sigma-70 factor family. ECF subfamily.</text>
</comment>
<dbReference type="GO" id="GO:0016987">
    <property type="term" value="F:sigma factor activity"/>
    <property type="evidence" value="ECO:0007669"/>
    <property type="project" value="UniProtKB-KW"/>
</dbReference>
<dbReference type="Gene3D" id="1.10.1740.10">
    <property type="match status" value="1"/>
</dbReference>
<evidence type="ECO:0000313" key="7">
    <source>
        <dbReference type="Proteomes" id="UP000245647"/>
    </source>
</evidence>
<evidence type="ECO:0000259" key="5">
    <source>
        <dbReference type="Pfam" id="PF04545"/>
    </source>
</evidence>
<dbReference type="OrthoDB" id="759001at2"/>
<dbReference type="AlphaFoldDB" id="A0A2U2P9U9"/>
<protein>
    <recommendedName>
        <fullName evidence="5">RNA polymerase sigma-70 region 4 domain-containing protein</fullName>
    </recommendedName>
</protein>
<evidence type="ECO:0000256" key="3">
    <source>
        <dbReference type="ARBA" id="ARBA00023082"/>
    </source>
</evidence>
<dbReference type="Pfam" id="PF04545">
    <property type="entry name" value="Sigma70_r4"/>
    <property type="match status" value="1"/>
</dbReference>
<dbReference type="EMBL" id="QEAS01000031">
    <property type="protein sequence ID" value="PWG78176.1"/>
    <property type="molecule type" value="Genomic_DNA"/>
</dbReference>
<keyword evidence="2" id="KW-0805">Transcription regulation</keyword>
<evidence type="ECO:0000256" key="2">
    <source>
        <dbReference type="ARBA" id="ARBA00023015"/>
    </source>
</evidence>
<dbReference type="SUPFAM" id="SSF88659">
    <property type="entry name" value="Sigma3 and sigma4 domains of RNA polymerase sigma factors"/>
    <property type="match status" value="1"/>
</dbReference>
<gene>
    <name evidence="6" type="ORF">DDR33_23500</name>
</gene>
<evidence type="ECO:0000313" key="6">
    <source>
        <dbReference type="EMBL" id="PWG78176.1"/>
    </source>
</evidence>
<dbReference type="SUPFAM" id="SSF88946">
    <property type="entry name" value="Sigma2 domain of RNA polymerase sigma factors"/>
    <property type="match status" value="1"/>
</dbReference>
<keyword evidence="7" id="KW-1185">Reference proteome</keyword>
<sequence>MYYPQSYLTKLREGKEEGLEYYYSRYFRLLHDRVFRITKNDLAASTVAQEAFLRLWIFRQRIGEEEQVWAFLWQQAQERYRAWFRRHDMRFFKSLVQLDAIDGYQDFLAGYSEEEDEPEYALFEEDALSAEEQAQWQQIQDYIPSMDSEQQYFLQLCLRYSFHYEQIASRLGGISSYTVGRRVETLLEHLKKAVTGGMQLDACQGRRQLKYEGELNEEQAEVLRMRFDLQHSFEEIAAALKLPQGYIQKVYVQARLQLKKGGG</sequence>
<keyword evidence="4" id="KW-0804">Transcription</keyword>
<dbReference type="InterPro" id="IPR039425">
    <property type="entry name" value="RNA_pol_sigma-70-like"/>
</dbReference>
<reference evidence="6 7" key="1">
    <citation type="submission" date="2018-04" db="EMBL/GenBank/DDBJ databases">
        <title>Pedobacter chongqingensis sp. nov., isolated from a rottenly hemp rope.</title>
        <authorList>
            <person name="Cai Y."/>
        </authorList>
    </citation>
    <scope>NUCLEOTIDE SEQUENCE [LARGE SCALE GENOMIC DNA]</scope>
    <source>
        <strain evidence="6 7">FJ4-8</strain>
    </source>
</reference>
<dbReference type="PANTHER" id="PTHR43133:SF46">
    <property type="entry name" value="RNA POLYMERASE SIGMA-70 FACTOR ECF SUBFAMILY"/>
    <property type="match status" value="1"/>
</dbReference>
<dbReference type="Proteomes" id="UP000245647">
    <property type="component" value="Unassembled WGS sequence"/>
</dbReference>
<organism evidence="6 7">
    <name type="scientific">Pararcticibacter amylolyticus</name>
    <dbReference type="NCBI Taxonomy" id="2173175"/>
    <lineage>
        <taxon>Bacteria</taxon>
        <taxon>Pseudomonadati</taxon>
        <taxon>Bacteroidota</taxon>
        <taxon>Sphingobacteriia</taxon>
        <taxon>Sphingobacteriales</taxon>
        <taxon>Sphingobacteriaceae</taxon>
        <taxon>Pararcticibacter</taxon>
    </lineage>
</organism>
<dbReference type="Gene3D" id="1.10.10.10">
    <property type="entry name" value="Winged helix-like DNA-binding domain superfamily/Winged helix DNA-binding domain"/>
    <property type="match status" value="2"/>
</dbReference>
<comment type="caution">
    <text evidence="6">The sequence shown here is derived from an EMBL/GenBank/DDBJ whole genome shotgun (WGS) entry which is preliminary data.</text>
</comment>
<dbReference type="InterPro" id="IPR013325">
    <property type="entry name" value="RNA_pol_sigma_r2"/>
</dbReference>
<dbReference type="PANTHER" id="PTHR43133">
    <property type="entry name" value="RNA POLYMERASE ECF-TYPE SIGMA FACTO"/>
    <property type="match status" value="1"/>
</dbReference>
<dbReference type="InterPro" id="IPR036388">
    <property type="entry name" value="WH-like_DNA-bd_sf"/>
</dbReference>
<evidence type="ECO:0000256" key="1">
    <source>
        <dbReference type="ARBA" id="ARBA00010641"/>
    </source>
</evidence>
<keyword evidence="3" id="KW-0731">Sigma factor</keyword>
<proteinExistence type="inferred from homology"/>
<name>A0A2U2P9U9_9SPHI</name>
<dbReference type="RefSeq" id="WP_109418251.1">
    <property type="nucleotide sequence ID" value="NZ_QEAS01000031.1"/>
</dbReference>
<dbReference type="InterPro" id="IPR013324">
    <property type="entry name" value="RNA_pol_sigma_r3/r4-like"/>
</dbReference>
<evidence type="ECO:0000256" key="4">
    <source>
        <dbReference type="ARBA" id="ARBA00023163"/>
    </source>
</evidence>
<dbReference type="NCBIfam" id="TIGR02937">
    <property type="entry name" value="sigma70-ECF"/>
    <property type="match status" value="1"/>
</dbReference>
<dbReference type="GO" id="GO:0006352">
    <property type="term" value="P:DNA-templated transcription initiation"/>
    <property type="evidence" value="ECO:0007669"/>
    <property type="project" value="InterPro"/>
</dbReference>
<feature type="domain" description="RNA polymerase sigma-70 region 4" evidence="5">
    <location>
        <begin position="214"/>
        <end position="260"/>
    </location>
</feature>
<dbReference type="InterPro" id="IPR007630">
    <property type="entry name" value="RNA_pol_sigma70_r4"/>
</dbReference>